<dbReference type="AlphaFoldDB" id="A0A518GD33"/>
<protein>
    <submittedName>
        <fullName evidence="3">Cocaine esterase</fullName>
        <ecNumber evidence="3">3.1.1.84</ecNumber>
    </submittedName>
</protein>
<gene>
    <name evidence="3" type="primary">cocE</name>
    <name evidence="3" type="ORF">Q31a_48800</name>
</gene>
<dbReference type="Pfam" id="PF08530">
    <property type="entry name" value="PepX_C"/>
    <property type="match status" value="1"/>
</dbReference>
<name>A0A518GD33_9BACT</name>
<organism evidence="3 4">
    <name type="scientific">Aureliella helgolandensis</name>
    <dbReference type="NCBI Taxonomy" id="2527968"/>
    <lineage>
        <taxon>Bacteria</taxon>
        <taxon>Pseudomonadati</taxon>
        <taxon>Planctomycetota</taxon>
        <taxon>Planctomycetia</taxon>
        <taxon>Pirellulales</taxon>
        <taxon>Pirellulaceae</taxon>
        <taxon>Aureliella</taxon>
    </lineage>
</organism>
<feature type="domain" description="Xaa-Pro dipeptidyl-peptidase C-terminal" evidence="2">
    <location>
        <begin position="355"/>
        <end position="636"/>
    </location>
</feature>
<dbReference type="Pfam" id="PF02129">
    <property type="entry name" value="Peptidase_S15"/>
    <property type="match status" value="1"/>
</dbReference>
<dbReference type="SUPFAM" id="SSF49785">
    <property type="entry name" value="Galactose-binding domain-like"/>
    <property type="match status" value="1"/>
</dbReference>
<dbReference type="InterPro" id="IPR029058">
    <property type="entry name" value="AB_hydrolase_fold"/>
</dbReference>
<dbReference type="PANTHER" id="PTHR43056">
    <property type="entry name" value="PEPTIDASE S9 PROLYL OLIGOPEPTIDASE"/>
    <property type="match status" value="1"/>
</dbReference>
<keyword evidence="4" id="KW-1185">Reference proteome</keyword>
<dbReference type="PANTHER" id="PTHR43056:SF10">
    <property type="entry name" value="COCE_NOND FAMILY, PUTATIVE (AFU_ORTHOLOGUE AFUA_7G00600)-RELATED"/>
    <property type="match status" value="1"/>
</dbReference>
<dbReference type="SMART" id="SM00939">
    <property type="entry name" value="PepX_C"/>
    <property type="match status" value="1"/>
</dbReference>
<dbReference type="InterPro" id="IPR000383">
    <property type="entry name" value="Xaa-Pro-like_dom"/>
</dbReference>
<dbReference type="GO" id="GO:0008239">
    <property type="term" value="F:dipeptidyl-peptidase activity"/>
    <property type="evidence" value="ECO:0007669"/>
    <property type="project" value="InterPro"/>
</dbReference>
<keyword evidence="1 3" id="KW-0378">Hydrolase</keyword>
<evidence type="ECO:0000313" key="4">
    <source>
        <dbReference type="Proteomes" id="UP000318017"/>
    </source>
</evidence>
<dbReference type="InterPro" id="IPR050585">
    <property type="entry name" value="Xaa-Pro_dipeptidyl-ppase/CocE"/>
</dbReference>
<dbReference type="KEGG" id="ahel:Q31a_48800"/>
<proteinExistence type="predicted"/>
<evidence type="ECO:0000256" key="1">
    <source>
        <dbReference type="ARBA" id="ARBA00022801"/>
    </source>
</evidence>
<evidence type="ECO:0000313" key="3">
    <source>
        <dbReference type="EMBL" id="QDV26506.1"/>
    </source>
</evidence>
<reference evidence="3 4" key="1">
    <citation type="submission" date="2019-02" db="EMBL/GenBank/DDBJ databases">
        <title>Deep-cultivation of Planctomycetes and their phenomic and genomic characterization uncovers novel biology.</title>
        <authorList>
            <person name="Wiegand S."/>
            <person name="Jogler M."/>
            <person name="Boedeker C."/>
            <person name="Pinto D."/>
            <person name="Vollmers J."/>
            <person name="Rivas-Marin E."/>
            <person name="Kohn T."/>
            <person name="Peeters S.H."/>
            <person name="Heuer A."/>
            <person name="Rast P."/>
            <person name="Oberbeckmann S."/>
            <person name="Bunk B."/>
            <person name="Jeske O."/>
            <person name="Meyerdierks A."/>
            <person name="Storesund J.E."/>
            <person name="Kallscheuer N."/>
            <person name="Luecker S."/>
            <person name="Lage O.M."/>
            <person name="Pohl T."/>
            <person name="Merkel B.J."/>
            <person name="Hornburger P."/>
            <person name="Mueller R.-W."/>
            <person name="Bruemmer F."/>
            <person name="Labrenz M."/>
            <person name="Spormann A.M."/>
            <person name="Op den Camp H."/>
            <person name="Overmann J."/>
            <person name="Amann R."/>
            <person name="Jetten M.S.M."/>
            <person name="Mascher T."/>
            <person name="Medema M.H."/>
            <person name="Devos D.P."/>
            <person name="Kaster A.-K."/>
            <person name="Ovreas L."/>
            <person name="Rohde M."/>
            <person name="Galperin M.Y."/>
            <person name="Jogler C."/>
        </authorList>
    </citation>
    <scope>NUCLEOTIDE SEQUENCE [LARGE SCALE GENOMIC DNA]</scope>
    <source>
        <strain evidence="3 4">Q31a</strain>
    </source>
</reference>
<dbReference type="Gene3D" id="3.40.50.1820">
    <property type="entry name" value="alpha/beta hydrolase"/>
    <property type="match status" value="1"/>
</dbReference>
<dbReference type="NCBIfam" id="TIGR00976">
    <property type="entry name" value="CocE_NonD"/>
    <property type="match status" value="1"/>
</dbReference>
<accession>A0A518GD33</accession>
<dbReference type="InterPro" id="IPR008979">
    <property type="entry name" value="Galactose-bd-like_sf"/>
</dbReference>
<evidence type="ECO:0000259" key="2">
    <source>
        <dbReference type="SMART" id="SM00939"/>
    </source>
</evidence>
<dbReference type="InterPro" id="IPR005674">
    <property type="entry name" value="CocE/Ser_esterase"/>
</dbReference>
<dbReference type="EMBL" id="CP036298">
    <property type="protein sequence ID" value="QDV26506.1"/>
    <property type="molecule type" value="Genomic_DNA"/>
</dbReference>
<dbReference type="Gene3D" id="1.10.3020.10">
    <property type="entry name" value="alpha-amino acid ester hydrolase ( Helical cap domain)"/>
    <property type="match status" value="1"/>
</dbReference>
<dbReference type="SUPFAM" id="SSF53474">
    <property type="entry name" value="alpha/beta-Hydrolases"/>
    <property type="match status" value="1"/>
</dbReference>
<dbReference type="Gene3D" id="2.60.120.260">
    <property type="entry name" value="Galactose-binding domain-like"/>
    <property type="match status" value="1"/>
</dbReference>
<dbReference type="Proteomes" id="UP000318017">
    <property type="component" value="Chromosome"/>
</dbReference>
<dbReference type="EC" id="3.1.1.84" evidence="3"/>
<sequence>MELDKYYESKTVIMSPVRSELSAVGRGLFVAIGLLLLVASGSLASANEFVVEKNVMLPMRDGVHLATDIYRPAQNGKAVEEPLPVILSRLPYNKDGQAGAAKYYATHGYVFVAQDTRGRYNSEGEWHMLSDDGDDGVDCAAWIGKQAWSDGKIGMIGTSYFGGTQHAMALAGAPELATVIPVDAMSNMGRQSLRNGGAFELRFWNWIFLNAGRGSRAARDAGTADVLATLAEQRLAYLDQLPTRRGTTPLKLAPEYEDWLVSAMEHGINDTFWAQNNIVDAPENYKDIPVYLVSGWYDSWGGNTTANFMALNRTIKGPVYMIMGPWIHGQQAAYAHGQVNFGKQAAIADQWAWRKEWYDHWLKGVDNSVGKAAPFETRVRIFVMGTGDGRKDGNGRLRHGGFWRNENEWPLARTEYTDFYLQADGGLSEAPSPIEESVTQFQFSPDNPVPTIGGNISSGDDILVQGAWNQMGGPHIWNFQQPIPLSARKDVLVFQSEPLESDLEVTGEIEVRLFASSSAVDTDFTAKLIDVYPPSEDWPGGFDLNIGDGIIRGRFRESLQREVLMNPGEAYEFTIKLYPTSNVFKKGHRIRVDVSSSNFPRFDVNPNTGEPLNRQRMSNVAVQTIYHDADHPSRIVLPVIPPQARGAVR</sequence>
<dbReference type="InterPro" id="IPR013736">
    <property type="entry name" value="Xaa-Pro_dipept_C"/>
</dbReference>